<dbReference type="InterPro" id="IPR016181">
    <property type="entry name" value="Acyl_CoA_acyltransferase"/>
</dbReference>
<dbReference type="EMBL" id="CP089984">
    <property type="protein sequence ID" value="WXB20007.1"/>
    <property type="molecule type" value="Genomic_DNA"/>
</dbReference>
<dbReference type="InterPro" id="IPR000182">
    <property type="entry name" value="GNAT_dom"/>
</dbReference>
<dbReference type="PANTHER" id="PTHR43877:SF1">
    <property type="entry name" value="ACETYLTRANSFERASE"/>
    <property type="match status" value="1"/>
</dbReference>
<dbReference type="CDD" id="cd04301">
    <property type="entry name" value="NAT_SF"/>
    <property type="match status" value="1"/>
</dbReference>
<keyword evidence="1" id="KW-0808">Transferase</keyword>
<dbReference type="RefSeq" id="WP_394829607.1">
    <property type="nucleotide sequence ID" value="NZ_CP089984.1"/>
</dbReference>
<dbReference type="PROSITE" id="PS51186">
    <property type="entry name" value="GNAT"/>
    <property type="match status" value="1"/>
</dbReference>
<sequence length="153" mass="17149">MPTSRPIAFRPATAADAEVLTLIVHESHGYRTPEERALVQSIVLTPEYLTENASRILEYQGETAGFYTLLAVDSEMELDMFFVDERFARLGLGRALFEDMCRLAKHLGAREVVIVSNPDAAAFYERMGARPDGAAPPTSRIPWSRPRYRVDMG</sequence>
<accession>A0ABZ2MBW7</accession>
<keyword evidence="2" id="KW-0012">Acyltransferase</keyword>
<evidence type="ECO:0000256" key="2">
    <source>
        <dbReference type="ARBA" id="ARBA00023315"/>
    </source>
</evidence>
<dbReference type="PANTHER" id="PTHR43877">
    <property type="entry name" value="AMINOALKYLPHOSPHONATE N-ACETYLTRANSFERASE-RELATED-RELATED"/>
    <property type="match status" value="1"/>
</dbReference>
<proteinExistence type="predicted"/>
<evidence type="ECO:0000256" key="1">
    <source>
        <dbReference type="ARBA" id="ARBA00022679"/>
    </source>
</evidence>
<evidence type="ECO:0000313" key="4">
    <source>
        <dbReference type="EMBL" id="WXB20007.1"/>
    </source>
</evidence>
<evidence type="ECO:0000259" key="3">
    <source>
        <dbReference type="PROSITE" id="PS51186"/>
    </source>
</evidence>
<name>A0ABZ2MBW7_9BACT</name>
<dbReference type="Gene3D" id="3.40.630.30">
    <property type="match status" value="1"/>
</dbReference>
<gene>
    <name evidence="4" type="ORF">LZC94_22630</name>
</gene>
<evidence type="ECO:0000313" key="5">
    <source>
        <dbReference type="Proteomes" id="UP001370348"/>
    </source>
</evidence>
<keyword evidence="5" id="KW-1185">Reference proteome</keyword>
<dbReference type="Proteomes" id="UP001370348">
    <property type="component" value="Chromosome"/>
</dbReference>
<protein>
    <submittedName>
        <fullName evidence="4">GNAT family N-acetyltransferase</fullName>
    </submittedName>
</protein>
<organism evidence="4 5">
    <name type="scientific">Pendulispora albinea</name>
    <dbReference type="NCBI Taxonomy" id="2741071"/>
    <lineage>
        <taxon>Bacteria</taxon>
        <taxon>Pseudomonadati</taxon>
        <taxon>Myxococcota</taxon>
        <taxon>Myxococcia</taxon>
        <taxon>Myxococcales</taxon>
        <taxon>Sorangiineae</taxon>
        <taxon>Pendulisporaceae</taxon>
        <taxon>Pendulispora</taxon>
    </lineage>
</organism>
<reference evidence="4 5" key="1">
    <citation type="submission" date="2021-12" db="EMBL/GenBank/DDBJ databases">
        <title>Discovery of the Pendulisporaceae a myxobacterial family with distinct sporulation behavior and unique specialized metabolism.</title>
        <authorList>
            <person name="Garcia R."/>
            <person name="Popoff A."/>
            <person name="Bader C.D."/>
            <person name="Loehr J."/>
            <person name="Walesch S."/>
            <person name="Walt C."/>
            <person name="Boldt J."/>
            <person name="Bunk B."/>
            <person name="Haeckl F.J.F.P.J."/>
            <person name="Gunesch A.P."/>
            <person name="Birkelbach J."/>
            <person name="Nuebel U."/>
            <person name="Pietschmann T."/>
            <person name="Bach T."/>
            <person name="Mueller R."/>
        </authorList>
    </citation>
    <scope>NUCLEOTIDE SEQUENCE [LARGE SCALE GENOMIC DNA]</scope>
    <source>
        <strain evidence="4 5">MSr11954</strain>
    </source>
</reference>
<dbReference type="SUPFAM" id="SSF55729">
    <property type="entry name" value="Acyl-CoA N-acyltransferases (Nat)"/>
    <property type="match status" value="1"/>
</dbReference>
<feature type="domain" description="N-acetyltransferase" evidence="3">
    <location>
        <begin position="7"/>
        <end position="148"/>
    </location>
</feature>
<dbReference type="InterPro" id="IPR050832">
    <property type="entry name" value="Bact_Acetyltransf"/>
</dbReference>
<dbReference type="Pfam" id="PF00583">
    <property type="entry name" value="Acetyltransf_1"/>
    <property type="match status" value="1"/>
</dbReference>